<dbReference type="Proteomes" id="UP001165060">
    <property type="component" value="Unassembled WGS sequence"/>
</dbReference>
<evidence type="ECO:0000313" key="1">
    <source>
        <dbReference type="EMBL" id="GMI19957.1"/>
    </source>
</evidence>
<keyword evidence="2" id="KW-1185">Reference proteome</keyword>
<proteinExistence type="predicted"/>
<protein>
    <submittedName>
        <fullName evidence="1">Uncharacterized protein</fullName>
    </submittedName>
</protein>
<sequence>MAKSPIGSTSQSDCFGFGNIYAVSFVTDRVAGFNYQEQHFDLVKEGGSLALPESVVFIDATTYLVCNSITGNVVMEDVNGTTIRVVAEIGGAMGLLLVPGSRQLGVANWDHSSVLFFDEVQYGGRSGDALTVADAVGEVVSTASDALPEEVVMGVTTSEIYVLTYPDENVWRFCLESADCRPAQRNAKMLNGEDLWGLAVLKPLGVYLVSKSDDNILSCSTSVTNNFESNCDVFARRPDNGAQWDPRGLLADDTIEVVYVADTQASTVHALAYDGTYLGHVEEKMGALINPDSLALRPGPAAQLCSFEPVSEATAGVSVSFPITLLDSYDAILPSSFSVTPSLLSRFSITAEGRALTAGGEEFAVTITGVVSVGPASADGGATLVAELEL</sequence>
<accession>A0ABQ6M5N9</accession>
<gene>
    <name evidence="1" type="ORF">TeGR_g12146</name>
</gene>
<dbReference type="SUPFAM" id="SSF63829">
    <property type="entry name" value="Calcium-dependent phosphotriesterase"/>
    <property type="match status" value="1"/>
</dbReference>
<dbReference type="EMBL" id="BRYB01002463">
    <property type="protein sequence ID" value="GMI19957.1"/>
    <property type="molecule type" value="Genomic_DNA"/>
</dbReference>
<comment type="caution">
    <text evidence="1">The sequence shown here is derived from an EMBL/GenBank/DDBJ whole genome shotgun (WGS) entry which is preliminary data.</text>
</comment>
<reference evidence="1 2" key="1">
    <citation type="journal article" date="2023" name="Commun. Biol.">
        <title>Genome analysis of Parmales, the sister group of diatoms, reveals the evolutionary specialization of diatoms from phago-mixotrophs to photoautotrophs.</title>
        <authorList>
            <person name="Ban H."/>
            <person name="Sato S."/>
            <person name="Yoshikawa S."/>
            <person name="Yamada K."/>
            <person name="Nakamura Y."/>
            <person name="Ichinomiya M."/>
            <person name="Sato N."/>
            <person name="Blanc-Mathieu R."/>
            <person name="Endo H."/>
            <person name="Kuwata A."/>
            <person name="Ogata H."/>
        </authorList>
    </citation>
    <scope>NUCLEOTIDE SEQUENCE [LARGE SCALE GENOMIC DNA]</scope>
</reference>
<organism evidence="1 2">
    <name type="scientific">Tetraparma gracilis</name>
    <dbReference type="NCBI Taxonomy" id="2962635"/>
    <lineage>
        <taxon>Eukaryota</taxon>
        <taxon>Sar</taxon>
        <taxon>Stramenopiles</taxon>
        <taxon>Ochrophyta</taxon>
        <taxon>Bolidophyceae</taxon>
        <taxon>Parmales</taxon>
        <taxon>Triparmaceae</taxon>
        <taxon>Tetraparma</taxon>
    </lineage>
</organism>
<feature type="non-terminal residue" evidence="1">
    <location>
        <position position="390"/>
    </location>
</feature>
<evidence type="ECO:0000313" key="2">
    <source>
        <dbReference type="Proteomes" id="UP001165060"/>
    </source>
</evidence>
<name>A0ABQ6M5N9_9STRA</name>